<dbReference type="PANTHER" id="PTHR31793:SF24">
    <property type="entry name" value="LONG-CHAIN ACYL-COA THIOESTERASE FADM"/>
    <property type="match status" value="1"/>
</dbReference>
<reference evidence="1 2" key="1">
    <citation type="submission" date="2019-05" db="EMBL/GenBank/DDBJ databases">
        <title>Nesterenkonia sp. GY239, isolated from the Southern Atlantic Ocean.</title>
        <authorList>
            <person name="Zhang G."/>
        </authorList>
    </citation>
    <scope>NUCLEOTIDE SEQUENCE [LARGE SCALE GENOMIC DNA]</scope>
    <source>
        <strain evidence="1 2">GY239</strain>
    </source>
</reference>
<dbReference type="PANTHER" id="PTHR31793">
    <property type="entry name" value="4-HYDROXYBENZOYL-COA THIOESTERASE FAMILY MEMBER"/>
    <property type="match status" value="1"/>
</dbReference>
<dbReference type="Pfam" id="PF13279">
    <property type="entry name" value="4HBT_2"/>
    <property type="match status" value="1"/>
</dbReference>
<accession>A0A5R9ALG5</accession>
<comment type="caution">
    <text evidence="1">The sequence shown here is derived from an EMBL/GenBank/DDBJ whole genome shotgun (WGS) entry which is preliminary data.</text>
</comment>
<gene>
    <name evidence="1" type="ORF">FEF27_02370</name>
</gene>
<dbReference type="Gene3D" id="3.10.129.10">
    <property type="entry name" value="Hotdog Thioesterase"/>
    <property type="match status" value="1"/>
</dbReference>
<dbReference type="RefSeq" id="WP_138169219.1">
    <property type="nucleotide sequence ID" value="NZ_VAWA01000002.1"/>
</dbReference>
<evidence type="ECO:0000313" key="2">
    <source>
        <dbReference type="Proteomes" id="UP000306544"/>
    </source>
</evidence>
<sequence length="153" mass="16892">MTSVTVPIELRWGDQDPYGHVNNVTVLRILEEARARAFWNAPGQSGGAAVFPPLEPSEQVWALVADFQLKYRQQLPYQREPVQVAMSVPRVGGASFTIDYAVTLSAAEKSPRVTAQSTLVLVDRDSGRPQRLTAQLRRRLADFAPEASTQSAE</sequence>
<dbReference type="CDD" id="cd00586">
    <property type="entry name" value="4HBT"/>
    <property type="match status" value="1"/>
</dbReference>
<evidence type="ECO:0000313" key="1">
    <source>
        <dbReference type="EMBL" id="TLP79458.1"/>
    </source>
</evidence>
<dbReference type="InterPro" id="IPR050563">
    <property type="entry name" value="4-hydroxybenzoyl-CoA_TE"/>
</dbReference>
<keyword evidence="2" id="KW-1185">Reference proteome</keyword>
<dbReference type="OrthoDB" id="9799036at2"/>
<dbReference type="InterPro" id="IPR029069">
    <property type="entry name" value="HotDog_dom_sf"/>
</dbReference>
<organism evidence="1 2">
    <name type="scientific">Nesterenkonia sphaerica</name>
    <dbReference type="NCBI Taxonomy" id="1804988"/>
    <lineage>
        <taxon>Bacteria</taxon>
        <taxon>Bacillati</taxon>
        <taxon>Actinomycetota</taxon>
        <taxon>Actinomycetes</taxon>
        <taxon>Micrococcales</taxon>
        <taxon>Micrococcaceae</taxon>
        <taxon>Nesterenkonia</taxon>
    </lineage>
</organism>
<dbReference type="EMBL" id="VAWA01000002">
    <property type="protein sequence ID" value="TLP79458.1"/>
    <property type="molecule type" value="Genomic_DNA"/>
</dbReference>
<dbReference type="GO" id="GO:0047617">
    <property type="term" value="F:fatty acyl-CoA hydrolase activity"/>
    <property type="evidence" value="ECO:0007669"/>
    <property type="project" value="TreeGrafter"/>
</dbReference>
<dbReference type="SUPFAM" id="SSF54637">
    <property type="entry name" value="Thioesterase/thiol ester dehydrase-isomerase"/>
    <property type="match status" value="1"/>
</dbReference>
<proteinExistence type="predicted"/>
<dbReference type="AlphaFoldDB" id="A0A5R9ALG5"/>
<protein>
    <submittedName>
        <fullName evidence="1">Acyl-CoA thioesterase</fullName>
    </submittedName>
</protein>
<name>A0A5R9ALG5_9MICC</name>
<dbReference type="Proteomes" id="UP000306544">
    <property type="component" value="Unassembled WGS sequence"/>
</dbReference>